<gene>
    <name evidence="2" type="ORF">LCGC14_0546990</name>
</gene>
<comment type="caution">
    <text evidence="2">The sequence shown here is derived from an EMBL/GenBank/DDBJ whole genome shotgun (WGS) entry which is preliminary data.</text>
</comment>
<accession>A0A0F9UZC5</accession>
<protein>
    <recommendedName>
        <fullName evidence="1">FAS1-like dehydratase domain-containing protein</fullName>
    </recommendedName>
</protein>
<dbReference type="InterPro" id="IPR039569">
    <property type="entry name" value="FAS1-like_DH_region"/>
</dbReference>
<organism evidence="2">
    <name type="scientific">marine sediment metagenome</name>
    <dbReference type="NCBI Taxonomy" id="412755"/>
    <lineage>
        <taxon>unclassified sequences</taxon>
        <taxon>metagenomes</taxon>
        <taxon>ecological metagenomes</taxon>
    </lineage>
</organism>
<dbReference type="InterPro" id="IPR029069">
    <property type="entry name" value="HotDog_dom_sf"/>
</dbReference>
<dbReference type="SUPFAM" id="SSF54637">
    <property type="entry name" value="Thioesterase/thiol ester dehydrase-isomerase"/>
    <property type="match status" value="1"/>
</dbReference>
<dbReference type="EMBL" id="LAZR01000744">
    <property type="protein sequence ID" value="KKN58968.1"/>
    <property type="molecule type" value="Genomic_DNA"/>
</dbReference>
<dbReference type="Gene3D" id="3.10.129.10">
    <property type="entry name" value="Hotdog Thioesterase"/>
    <property type="match status" value="1"/>
</dbReference>
<name>A0A0F9UZC5_9ZZZZ</name>
<feature type="domain" description="FAS1-like dehydratase" evidence="1">
    <location>
        <begin position="17"/>
        <end position="153"/>
    </location>
</feature>
<sequence length="166" mass="18626">MDIKEMKKNAEFLIDALAGTEIPGSTKFNIRYKTLVNFAKVYGITNSKYVGSEEEGIVACRAFANYFTVKSLYKLVLSIKVVQNGEERGVVLNPAKILHTGNRYNWKGCVDIKPGDKLKVTGKCGKMWLNEKNMILFTEFLVNVKNQNNEPVCYVTITAGIRKGGY</sequence>
<dbReference type="Pfam" id="PF13452">
    <property type="entry name" value="FAS1_DH_region"/>
    <property type="match status" value="1"/>
</dbReference>
<dbReference type="AlphaFoldDB" id="A0A0F9UZC5"/>
<evidence type="ECO:0000313" key="2">
    <source>
        <dbReference type="EMBL" id="KKN58968.1"/>
    </source>
</evidence>
<evidence type="ECO:0000259" key="1">
    <source>
        <dbReference type="Pfam" id="PF13452"/>
    </source>
</evidence>
<reference evidence="2" key="1">
    <citation type="journal article" date="2015" name="Nature">
        <title>Complex archaea that bridge the gap between prokaryotes and eukaryotes.</title>
        <authorList>
            <person name="Spang A."/>
            <person name="Saw J.H."/>
            <person name="Jorgensen S.L."/>
            <person name="Zaremba-Niedzwiedzka K."/>
            <person name="Martijn J."/>
            <person name="Lind A.E."/>
            <person name="van Eijk R."/>
            <person name="Schleper C."/>
            <person name="Guy L."/>
            <person name="Ettema T.J."/>
        </authorList>
    </citation>
    <scope>NUCLEOTIDE SEQUENCE</scope>
</reference>
<proteinExistence type="predicted"/>